<feature type="compositionally biased region" description="Pro residues" evidence="1">
    <location>
        <begin position="799"/>
        <end position="813"/>
    </location>
</feature>
<gene>
    <name evidence="4" type="primary">g1674</name>
    <name evidence="4" type="ORF">VP750_LOCUS1430</name>
</gene>
<comment type="caution">
    <text evidence="4">The sequence shown here is derived from an EMBL/GenBank/DDBJ whole genome shotgun (WGS) entry which is preliminary data.</text>
</comment>
<feature type="compositionally biased region" description="Low complexity" evidence="1">
    <location>
        <begin position="399"/>
        <end position="411"/>
    </location>
</feature>
<dbReference type="PANTHER" id="PTHR45614:SF232">
    <property type="entry name" value="TRANSCRIPTION FACTOR MYB3R-2"/>
    <property type="match status" value="1"/>
</dbReference>
<dbReference type="SMART" id="SM00717">
    <property type="entry name" value="SANT"/>
    <property type="match status" value="2"/>
</dbReference>
<feature type="domain" description="HTH myb-type" evidence="3">
    <location>
        <begin position="145"/>
        <end position="199"/>
    </location>
</feature>
<dbReference type="CDD" id="cd00167">
    <property type="entry name" value="SANT"/>
    <property type="match status" value="2"/>
</dbReference>
<dbReference type="Pfam" id="PF13921">
    <property type="entry name" value="Myb_DNA-bind_6"/>
    <property type="match status" value="1"/>
</dbReference>
<accession>A0ABP1FLH0</accession>
<feature type="compositionally biased region" description="Polar residues" evidence="1">
    <location>
        <begin position="235"/>
        <end position="244"/>
    </location>
</feature>
<evidence type="ECO:0000256" key="1">
    <source>
        <dbReference type="SAM" id="MobiDB-lite"/>
    </source>
</evidence>
<reference evidence="4 5" key="1">
    <citation type="submission" date="2024-06" db="EMBL/GenBank/DDBJ databases">
        <authorList>
            <person name="Kraege A."/>
            <person name="Thomma B."/>
        </authorList>
    </citation>
    <scope>NUCLEOTIDE SEQUENCE [LARGE SCALE GENOMIC DNA]</scope>
</reference>
<feature type="domain" description="HTH myb-type" evidence="3">
    <location>
        <begin position="98"/>
        <end position="141"/>
    </location>
</feature>
<feature type="region of interest" description="Disordered" evidence="1">
    <location>
        <begin position="855"/>
        <end position="876"/>
    </location>
</feature>
<proteinExistence type="predicted"/>
<organism evidence="4 5">
    <name type="scientific">Coccomyxa viridis</name>
    <dbReference type="NCBI Taxonomy" id="1274662"/>
    <lineage>
        <taxon>Eukaryota</taxon>
        <taxon>Viridiplantae</taxon>
        <taxon>Chlorophyta</taxon>
        <taxon>core chlorophytes</taxon>
        <taxon>Trebouxiophyceae</taxon>
        <taxon>Trebouxiophyceae incertae sedis</taxon>
        <taxon>Coccomyxaceae</taxon>
        <taxon>Coccomyxa</taxon>
    </lineage>
</organism>
<dbReference type="InterPro" id="IPR050560">
    <property type="entry name" value="MYB_TF"/>
</dbReference>
<feature type="compositionally biased region" description="Pro residues" evidence="1">
    <location>
        <begin position="614"/>
        <end position="627"/>
    </location>
</feature>
<sequence length="1101" mass="114876">MEMAPAPSLAQAPKLGDFADQYPPEAGAGLAAGASLASLMPSISSHGEDYSAAARSGQPATPGRGTSALALSPRTKGYAGGVTKSGKRRRRHPVAEIKGGWTLEEDARLKQLVETYGEGSWSKLVPYFSGRIGKQLRERWNHELRPDIQKGAWTEDEERALVEQHRIHRNAWADIARALPGRTCNAVKNHWNATLRRVNRGGQRTLQSPVEIYMDELGLIDTRNRNRPLHRTHNFHGNSRATGSGSIGPGGRDNAIRWLPELPPPMKVPSAAAEPGAISHPQVPLAMATEGLNLPATPGMALSTPVMSAPAVILPAASTALSVNAAQPAIQLNADQIAEKWGHPNGLANHPEPKQEAPERMHNGTSGAHDAPSNEAPTEPPMREPSPVRNGVEADREAASAGPAGGSRSKSPFPEPRTLAMSRGEDTDSDSDESNGNAETFRSNRDHGKRSRRGTTTSRGQSTDPDLDEPGLRRSKRQRVSPQDDAFHFFNRTDADKEGQRKPHLEEAAMALLLLDVHSAPGKGDEDGDGLPRSARGRRMRPPSHRMDTDSSEDDEPPSPTVNIPRNARRRRTGWEGPLRGQRSSAGHPSSADATPKEHPPKLRQVADMATQTPPLPQPPLPPPLPPLRTSSGPDAKDAQTTLYGVNAAVASSRGANGKTVYASTVNVRDKVAGFIVGLAGMSDRWDKDASPALLRCRSGLGRSSDPKVVALRQAVLEKCMAFKGPSPNLAVAAMAALLAEMEPIVAAAQEAATAEDSGQGRYAGPGSIMGSSSRPLAPATRPVQRATTHHFKSNPPIASVPPPAASVQAPPPGLNRAQMEAAMRALSNFPGLPLRPEMLVQAMANKGPPRIVTGHAASPRAPTMTGAHTPRSMQGSASPLTALILPGLGGEKPGTPTAAASAANPTLAAAMAGMPLAQMLHMGPGMPGRHSGHLGPPGPSRLGSGLPASSSVPLPSSTTSLSLPVPAGGSGLTIRTTIAPGPPPPVASPVMPVSTPSQGLGPGYSITPPGQPSTVSSSPALQSFLAAMTHPDVPPMPQAAMQPVQPLRAATATAPMALPAQAFPQAMAAAPQQSVLVVQSSAVQSPAQAATPSNAAPAGH</sequence>
<feature type="compositionally biased region" description="Basic and acidic residues" evidence="1">
    <location>
        <begin position="351"/>
        <end position="362"/>
    </location>
</feature>
<dbReference type="PROSITE" id="PS51294">
    <property type="entry name" value="HTH_MYB"/>
    <property type="match status" value="2"/>
</dbReference>
<name>A0ABP1FLH0_9CHLO</name>
<dbReference type="InterPro" id="IPR017930">
    <property type="entry name" value="Myb_dom"/>
</dbReference>
<dbReference type="PANTHER" id="PTHR45614">
    <property type="entry name" value="MYB PROTEIN-RELATED"/>
    <property type="match status" value="1"/>
</dbReference>
<evidence type="ECO:0000313" key="5">
    <source>
        <dbReference type="Proteomes" id="UP001497392"/>
    </source>
</evidence>
<dbReference type="EMBL" id="CAXHTA020000002">
    <property type="protein sequence ID" value="CAL5219771.1"/>
    <property type="molecule type" value="Genomic_DNA"/>
</dbReference>
<dbReference type="Gene3D" id="1.10.10.60">
    <property type="entry name" value="Homeodomain-like"/>
    <property type="match status" value="2"/>
</dbReference>
<feature type="region of interest" description="Disordered" evidence="1">
    <location>
        <begin position="47"/>
        <end position="93"/>
    </location>
</feature>
<evidence type="ECO:0000259" key="2">
    <source>
        <dbReference type="PROSITE" id="PS50090"/>
    </source>
</evidence>
<feature type="domain" description="Myb-like" evidence="2">
    <location>
        <begin position="98"/>
        <end position="144"/>
    </location>
</feature>
<dbReference type="InterPro" id="IPR009057">
    <property type="entry name" value="Homeodomain-like_sf"/>
</dbReference>
<feature type="region of interest" description="Disordered" evidence="1">
    <location>
        <begin position="926"/>
        <end position="964"/>
    </location>
</feature>
<dbReference type="SUPFAM" id="SSF46689">
    <property type="entry name" value="Homeodomain-like"/>
    <property type="match status" value="1"/>
</dbReference>
<evidence type="ECO:0000259" key="3">
    <source>
        <dbReference type="PROSITE" id="PS51294"/>
    </source>
</evidence>
<feature type="compositionally biased region" description="Low complexity" evidence="1">
    <location>
        <begin position="941"/>
        <end position="964"/>
    </location>
</feature>
<feature type="compositionally biased region" description="Basic and acidic residues" evidence="1">
    <location>
        <begin position="485"/>
        <end position="507"/>
    </location>
</feature>
<feature type="domain" description="Myb-like" evidence="2">
    <location>
        <begin position="145"/>
        <end position="195"/>
    </location>
</feature>
<feature type="region of interest" description="Disordered" evidence="1">
    <location>
        <begin position="756"/>
        <end position="813"/>
    </location>
</feature>
<feature type="compositionally biased region" description="Polar residues" evidence="1">
    <location>
        <begin position="629"/>
        <end position="639"/>
    </location>
</feature>
<evidence type="ECO:0000313" key="4">
    <source>
        <dbReference type="EMBL" id="CAL5219771.1"/>
    </source>
</evidence>
<protein>
    <submittedName>
        <fullName evidence="4">G1674 protein</fullName>
    </submittedName>
</protein>
<dbReference type="PROSITE" id="PS50090">
    <property type="entry name" value="MYB_LIKE"/>
    <property type="match status" value="2"/>
</dbReference>
<feature type="compositionally biased region" description="Basic residues" evidence="1">
    <location>
        <begin position="535"/>
        <end position="544"/>
    </location>
</feature>
<dbReference type="Proteomes" id="UP001497392">
    <property type="component" value="Unassembled WGS sequence"/>
</dbReference>
<feature type="compositionally biased region" description="Low complexity" evidence="1">
    <location>
        <begin position="454"/>
        <end position="463"/>
    </location>
</feature>
<dbReference type="InterPro" id="IPR001005">
    <property type="entry name" value="SANT/Myb"/>
</dbReference>
<feature type="region of interest" description="Disordered" evidence="1">
    <location>
        <begin position="341"/>
        <end position="639"/>
    </location>
</feature>
<feature type="region of interest" description="Disordered" evidence="1">
    <location>
        <begin position="230"/>
        <end position="249"/>
    </location>
</feature>
<keyword evidence="5" id="KW-1185">Reference proteome</keyword>